<dbReference type="Proteomes" id="UP001054945">
    <property type="component" value="Unassembled WGS sequence"/>
</dbReference>
<name>A0AAV4PFN2_CAEEX</name>
<gene>
    <name evidence="1" type="ORF">CEXT_441461</name>
</gene>
<accession>A0AAV4PFN2</accession>
<protein>
    <submittedName>
        <fullName evidence="1">Uncharacterized protein</fullName>
    </submittedName>
</protein>
<keyword evidence="2" id="KW-1185">Reference proteome</keyword>
<reference evidence="1 2" key="1">
    <citation type="submission" date="2021-06" db="EMBL/GenBank/DDBJ databases">
        <title>Caerostris extrusa draft genome.</title>
        <authorList>
            <person name="Kono N."/>
            <person name="Arakawa K."/>
        </authorList>
    </citation>
    <scope>NUCLEOTIDE SEQUENCE [LARGE SCALE GENOMIC DNA]</scope>
</reference>
<dbReference type="AlphaFoldDB" id="A0AAV4PFN2"/>
<comment type="caution">
    <text evidence="1">The sequence shown here is derived from an EMBL/GenBank/DDBJ whole genome shotgun (WGS) entry which is preliminary data.</text>
</comment>
<dbReference type="EMBL" id="BPLR01004499">
    <property type="protein sequence ID" value="GIX95355.1"/>
    <property type="molecule type" value="Genomic_DNA"/>
</dbReference>
<organism evidence="1 2">
    <name type="scientific">Caerostris extrusa</name>
    <name type="common">Bark spider</name>
    <name type="synonym">Caerostris bankana</name>
    <dbReference type="NCBI Taxonomy" id="172846"/>
    <lineage>
        <taxon>Eukaryota</taxon>
        <taxon>Metazoa</taxon>
        <taxon>Ecdysozoa</taxon>
        <taxon>Arthropoda</taxon>
        <taxon>Chelicerata</taxon>
        <taxon>Arachnida</taxon>
        <taxon>Araneae</taxon>
        <taxon>Araneomorphae</taxon>
        <taxon>Entelegynae</taxon>
        <taxon>Araneoidea</taxon>
        <taxon>Araneidae</taxon>
        <taxon>Caerostris</taxon>
    </lineage>
</organism>
<proteinExistence type="predicted"/>
<evidence type="ECO:0000313" key="2">
    <source>
        <dbReference type="Proteomes" id="UP001054945"/>
    </source>
</evidence>
<sequence>MAMDRQAGKDIENHRNAALRLILINVEYTTRIPGKKKIAIAEYYAEDCTILCRRLHNIMQKMQKIAEYYAEDSTILCRR</sequence>
<evidence type="ECO:0000313" key="1">
    <source>
        <dbReference type="EMBL" id="GIX95355.1"/>
    </source>
</evidence>